<accession>A0A0C9W2B4</accession>
<dbReference type="EMBL" id="KN839876">
    <property type="protein sequence ID" value="KIJ60103.1"/>
    <property type="molecule type" value="Genomic_DNA"/>
</dbReference>
<organism evidence="1 2">
    <name type="scientific">Hydnomerulius pinastri MD-312</name>
    <dbReference type="NCBI Taxonomy" id="994086"/>
    <lineage>
        <taxon>Eukaryota</taxon>
        <taxon>Fungi</taxon>
        <taxon>Dikarya</taxon>
        <taxon>Basidiomycota</taxon>
        <taxon>Agaricomycotina</taxon>
        <taxon>Agaricomycetes</taxon>
        <taxon>Agaricomycetidae</taxon>
        <taxon>Boletales</taxon>
        <taxon>Boletales incertae sedis</taxon>
        <taxon>Leucogyrophana</taxon>
    </lineage>
</organism>
<dbReference type="Proteomes" id="UP000053820">
    <property type="component" value="Unassembled WGS sequence"/>
</dbReference>
<keyword evidence="2" id="KW-1185">Reference proteome</keyword>
<name>A0A0C9W2B4_9AGAM</name>
<sequence>MLEAQKVIESVEAEAGEHLTTDTIARLRSKFYCVKDDSTPDEQFITAISSICLNLPAPGQE</sequence>
<dbReference type="HOGENOM" id="CLU_2922891_0_0_1"/>
<gene>
    <name evidence="1" type="ORF">HYDPIDRAFT_117556</name>
</gene>
<dbReference type="AlphaFoldDB" id="A0A0C9W2B4"/>
<reference evidence="1 2" key="1">
    <citation type="submission" date="2014-04" db="EMBL/GenBank/DDBJ databases">
        <title>Evolutionary Origins and Diversification of the Mycorrhizal Mutualists.</title>
        <authorList>
            <consortium name="DOE Joint Genome Institute"/>
            <consortium name="Mycorrhizal Genomics Consortium"/>
            <person name="Kohler A."/>
            <person name="Kuo A."/>
            <person name="Nagy L.G."/>
            <person name="Floudas D."/>
            <person name="Copeland A."/>
            <person name="Barry K.W."/>
            <person name="Cichocki N."/>
            <person name="Veneault-Fourrey C."/>
            <person name="LaButti K."/>
            <person name="Lindquist E.A."/>
            <person name="Lipzen A."/>
            <person name="Lundell T."/>
            <person name="Morin E."/>
            <person name="Murat C."/>
            <person name="Riley R."/>
            <person name="Ohm R."/>
            <person name="Sun H."/>
            <person name="Tunlid A."/>
            <person name="Henrissat B."/>
            <person name="Grigoriev I.V."/>
            <person name="Hibbett D.S."/>
            <person name="Martin F."/>
        </authorList>
    </citation>
    <scope>NUCLEOTIDE SEQUENCE [LARGE SCALE GENOMIC DNA]</scope>
    <source>
        <strain evidence="1 2">MD-312</strain>
    </source>
</reference>
<protein>
    <submittedName>
        <fullName evidence="1">Uncharacterized protein</fullName>
    </submittedName>
</protein>
<proteinExistence type="predicted"/>
<evidence type="ECO:0000313" key="2">
    <source>
        <dbReference type="Proteomes" id="UP000053820"/>
    </source>
</evidence>
<dbReference type="OrthoDB" id="2689769at2759"/>
<evidence type="ECO:0000313" key="1">
    <source>
        <dbReference type="EMBL" id="KIJ60103.1"/>
    </source>
</evidence>